<proteinExistence type="predicted"/>
<dbReference type="InterPro" id="IPR051200">
    <property type="entry name" value="Host-pathogen_enzymatic-act"/>
</dbReference>
<organism evidence="1">
    <name type="scientific">freshwater metagenome</name>
    <dbReference type="NCBI Taxonomy" id="449393"/>
    <lineage>
        <taxon>unclassified sequences</taxon>
        <taxon>metagenomes</taxon>
        <taxon>ecological metagenomes</taxon>
    </lineage>
</organism>
<gene>
    <name evidence="1" type="ORF">UFOPK3376_02631</name>
</gene>
<dbReference type="InterPro" id="IPR015943">
    <property type="entry name" value="WD40/YVTN_repeat-like_dom_sf"/>
</dbReference>
<dbReference type="InterPro" id="IPR011048">
    <property type="entry name" value="Haem_d1_sf"/>
</dbReference>
<dbReference type="AlphaFoldDB" id="A0A6J7EYG2"/>
<dbReference type="InterPro" id="IPR019405">
    <property type="entry name" value="Lactonase_7-beta_prop"/>
</dbReference>
<dbReference type="Pfam" id="PF10282">
    <property type="entry name" value="Lactonase"/>
    <property type="match status" value="1"/>
</dbReference>
<dbReference type="SUPFAM" id="SSF51004">
    <property type="entry name" value="C-terminal (heme d1) domain of cytochrome cd1-nitrite reductase"/>
    <property type="match status" value="1"/>
</dbReference>
<dbReference type="PANTHER" id="PTHR47197:SF3">
    <property type="entry name" value="DIHYDRO-HEME D1 DEHYDROGENASE"/>
    <property type="match status" value="1"/>
</dbReference>
<reference evidence="1" key="1">
    <citation type="submission" date="2020-05" db="EMBL/GenBank/DDBJ databases">
        <authorList>
            <person name="Chiriac C."/>
            <person name="Salcher M."/>
            <person name="Ghai R."/>
            <person name="Kavagutti S V."/>
        </authorList>
    </citation>
    <scope>NUCLEOTIDE SEQUENCE</scope>
</reference>
<accession>A0A6J7EYG2</accession>
<dbReference type="Gene3D" id="2.130.10.10">
    <property type="entry name" value="YVTN repeat-like/Quinoprotein amine dehydrogenase"/>
    <property type="match status" value="2"/>
</dbReference>
<name>A0A6J7EYG2_9ZZZZ</name>
<protein>
    <submittedName>
        <fullName evidence="1">Unannotated protein</fullName>
    </submittedName>
</protein>
<dbReference type="InterPro" id="IPR011964">
    <property type="entry name" value="YVTN_b-propeller_repeat"/>
</dbReference>
<evidence type="ECO:0000313" key="1">
    <source>
        <dbReference type="EMBL" id="CAB4888812.1"/>
    </source>
</evidence>
<dbReference type="EMBL" id="CAFBLP010000092">
    <property type="protein sequence ID" value="CAB4888812.1"/>
    <property type="molecule type" value="Genomic_DNA"/>
</dbReference>
<sequence>MGIIEPPTSTTALAPAVAGVAPADGKTSAQRRLENAFTITNADLQPKSIVASGGGLFFAQNMMYRHNVMVFDRDGTLVAKISDKVDLAAFGVAGGVTAQGAPVEAAFTPDGATVYVSNYKMYGPGYHPVADDNCNRGTWDDSFVYKINTKTFTIDTVIKTGAVPKFLAVTPDASKLLVSNWCGFDVSVIDTATETQIARIDVGRHPRGIAITTDSRVAYVAVMGEAKIVKIDLNTNTVVGRVADSGATPRHLVLSPDNHFLYVSNNKQNTVRKIDLKIGAQVGIAHTGTETRSMALADDGESLYVVNYQDGTVSKVRTSDMKILQTEPTGVHPVGITYDPATRQVWVANYTGSLRVFVDR</sequence>
<dbReference type="NCBIfam" id="TIGR02276">
    <property type="entry name" value="beta_rpt_yvtn"/>
    <property type="match status" value="1"/>
</dbReference>
<dbReference type="PANTHER" id="PTHR47197">
    <property type="entry name" value="PROTEIN NIRF"/>
    <property type="match status" value="1"/>
</dbReference>